<dbReference type="RefSeq" id="WP_216876806.1">
    <property type="nucleotide sequence ID" value="NZ_JAERQM010000004.1"/>
</dbReference>
<dbReference type="PANTHER" id="PTHR42879">
    <property type="entry name" value="3-OXOACYL-(ACYL-CARRIER-PROTEIN) REDUCTASE"/>
    <property type="match status" value="1"/>
</dbReference>
<organism evidence="2 3">
    <name type="scientific">Falsiroseomonas oleicola</name>
    <dbReference type="NCBI Taxonomy" id="2801474"/>
    <lineage>
        <taxon>Bacteria</taxon>
        <taxon>Pseudomonadati</taxon>
        <taxon>Pseudomonadota</taxon>
        <taxon>Alphaproteobacteria</taxon>
        <taxon>Acetobacterales</taxon>
        <taxon>Roseomonadaceae</taxon>
        <taxon>Falsiroseomonas</taxon>
    </lineage>
</organism>
<gene>
    <name evidence="2" type="ORF">JJQ90_15160</name>
</gene>
<evidence type="ECO:0000313" key="3">
    <source>
        <dbReference type="Proteomes" id="UP000689967"/>
    </source>
</evidence>
<dbReference type="PANTHER" id="PTHR42879:SF2">
    <property type="entry name" value="3-OXOACYL-[ACYL-CARRIER-PROTEIN] REDUCTASE FABG"/>
    <property type="match status" value="1"/>
</dbReference>
<name>A0ABS6H8M0_9PROT</name>
<dbReference type="InterPro" id="IPR050259">
    <property type="entry name" value="SDR"/>
</dbReference>
<protein>
    <submittedName>
        <fullName evidence="2">SDR family oxidoreductase</fullName>
    </submittedName>
</protein>
<sequence length="250" mass="25858">MNKLDLQGRVAVVTGGARGIGLAVARRMIQSGAAVSIWDADPAKAEESRAALAADGAVSAQVLDLTDELAVAEAATKTVAAHGKIDILVNNAGITGGNMPVTEIPAAQWRRVVEVNLTAPFLVCQAVVPHLVANGWGRVVNVASVAGKEGNPNAAHYSASKAGLIGLTKSLAKELAQKNVLVNCVTPAAAKTDIFNQMTEAHIAFMLSKIPMGRFVEVEEIAALICWLSSPDCSFSTGAAFDISGGRATF</sequence>
<dbReference type="NCBIfam" id="NF005559">
    <property type="entry name" value="PRK07231.1"/>
    <property type="match status" value="1"/>
</dbReference>
<evidence type="ECO:0000256" key="1">
    <source>
        <dbReference type="ARBA" id="ARBA00006484"/>
    </source>
</evidence>
<dbReference type="Pfam" id="PF00106">
    <property type="entry name" value="adh_short"/>
    <property type="match status" value="1"/>
</dbReference>
<reference evidence="2 3" key="1">
    <citation type="submission" date="2021-01" db="EMBL/GenBank/DDBJ databases">
        <title>Roseomonas sp. nov, a bacterium isolated from an oil production mixture in Yumen Oilfield.</title>
        <authorList>
            <person name="Wu D."/>
        </authorList>
    </citation>
    <scope>NUCLEOTIDE SEQUENCE [LARGE SCALE GENOMIC DNA]</scope>
    <source>
        <strain evidence="2 3">ROY-5-3</strain>
    </source>
</reference>
<dbReference type="InterPro" id="IPR020904">
    <property type="entry name" value="Sc_DH/Rdtase_CS"/>
</dbReference>
<dbReference type="NCBIfam" id="NF009466">
    <property type="entry name" value="PRK12826.1-2"/>
    <property type="match status" value="1"/>
</dbReference>
<accession>A0ABS6H8M0</accession>
<dbReference type="InterPro" id="IPR002347">
    <property type="entry name" value="SDR_fam"/>
</dbReference>
<comment type="similarity">
    <text evidence="1">Belongs to the short-chain dehydrogenases/reductases (SDR) family.</text>
</comment>
<proteinExistence type="inferred from homology"/>
<dbReference type="EMBL" id="JAERQM010000004">
    <property type="protein sequence ID" value="MBU8545057.1"/>
    <property type="molecule type" value="Genomic_DNA"/>
</dbReference>
<comment type="caution">
    <text evidence="2">The sequence shown here is derived from an EMBL/GenBank/DDBJ whole genome shotgun (WGS) entry which is preliminary data.</text>
</comment>
<keyword evidence="3" id="KW-1185">Reference proteome</keyword>
<dbReference type="PROSITE" id="PS00061">
    <property type="entry name" value="ADH_SHORT"/>
    <property type="match status" value="1"/>
</dbReference>
<dbReference type="Proteomes" id="UP000689967">
    <property type="component" value="Unassembled WGS sequence"/>
</dbReference>
<evidence type="ECO:0000313" key="2">
    <source>
        <dbReference type="EMBL" id="MBU8545057.1"/>
    </source>
</evidence>